<protein>
    <recommendedName>
        <fullName evidence="15">Serine/threonine-protein phosphatase</fullName>
        <ecNumber evidence="15">3.1.3.16</ecNumber>
    </recommendedName>
</protein>
<name>A0A6A6KJ98_HEVBR</name>
<dbReference type="GO" id="GO:0005794">
    <property type="term" value="C:Golgi apparatus"/>
    <property type="evidence" value="ECO:0007669"/>
    <property type="project" value="UniProtKB-SubCell"/>
</dbReference>
<dbReference type="CDD" id="cd07415">
    <property type="entry name" value="MPP_PP2A_PP4_PP6"/>
    <property type="match status" value="1"/>
</dbReference>
<keyword evidence="6" id="KW-0653">Protein transport</keyword>
<evidence type="ECO:0000256" key="6">
    <source>
        <dbReference type="ARBA" id="ARBA00022927"/>
    </source>
</evidence>
<evidence type="ECO:0000259" key="16">
    <source>
        <dbReference type="PROSITE" id="PS50192"/>
    </source>
</evidence>
<sequence length="758" mass="85522">MASSTDPWMKEHNEAAKLAEDINGMIAERSSFPASGPETQRHASAIRRKITILGTRLDSLQSLLTKLPGKQQISEKEMNRRKDMVANLRTKVNQMASTLNMSNFANRDSLFGPEIKPADAMRRTEGLDNHGIVGLQRQIMKEQDEGLEKLEETVTSTKHIALAVNEELDLHTRLIDDLDQHVDVTDSRLRFSVPSGLIVHEPEFKMSIVPKEAIEVTSIVPKEAIEVIAQSIGITNLSPEVALALAPDVEYRVREIMQEAIKCMRHSRRTTLTAEDVDSALSLRNVDPVYGFASGDPLRFKRAAGHKDLYYIDDKDVEFKDVIEAPLPKAPLDTSVKVHWLAIEGVQPAIPENAPVEALAASSDGKKSEYKEDGLPVDVKLPVKHVLSKELQLYFDKITELTMKKSGSILFKQALVSLATDSGLHPLLPYFTYLIADEVARNLNNFSVLFALMRVAQSLLQNPHIHVEPYVRLLILPNLEPYLLLLEPEMLLEKQKNEIKRLEAWRVYGALMICGDIHGQFYDMKELFKVGGDCPKTNYLFLGDFVDRGFYSVETFLLLLALKVRYPDRITLIRGNHESRQITQVYGFYDECLRKYGSVNVWRYCTDIFDYLSLSALIENRIFSVHGGLSPALSTLDQIRTIDRKQEVPHDGAMCDLLWSDPEDIVDGWGLSPRGAGFLFGGSVVTSFNHSNNIDYICRAHQLVMEGYKWMFNNQIVTVWSAPNYCYRCGNVAAILELDENLHKRFRVFDAAPQADSG</sequence>
<evidence type="ECO:0000256" key="2">
    <source>
        <dbReference type="ARBA" id="ARBA00022448"/>
    </source>
</evidence>
<dbReference type="Proteomes" id="UP000467840">
    <property type="component" value="Chromosome 8"/>
</dbReference>
<dbReference type="CDD" id="cd22931">
    <property type="entry name" value="HFD_TAF6"/>
    <property type="match status" value="1"/>
</dbReference>
<evidence type="ECO:0000256" key="5">
    <source>
        <dbReference type="ARBA" id="ARBA00022801"/>
    </source>
</evidence>
<evidence type="ECO:0000256" key="8">
    <source>
        <dbReference type="ARBA" id="ARBA00023034"/>
    </source>
</evidence>
<evidence type="ECO:0000256" key="9">
    <source>
        <dbReference type="ARBA" id="ARBA00023054"/>
    </source>
</evidence>
<dbReference type="InterPro" id="IPR000727">
    <property type="entry name" value="T_SNARE_dom"/>
</dbReference>
<dbReference type="Pfam" id="PF00149">
    <property type="entry name" value="Metallophos"/>
    <property type="match status" value="1"/>
</dbReference>
<dbReference type="PANTHER" id="PTHR45619">
    <property type="entry name" value="SERINE/THREONINE-PROTEIN PHOSPHATASE PP2A-RELATED"/>
    <property type="match status" value="1"/>
</dbReference>
<dbReference type="Pfam" id="PF07571">
    <property type="entry name" value="TAF6_C"/>
    <property type="match status" value="1"/>
</dbReference>
<evidence type="ECO:0000256" key="11">
    <source>
        <dbReference type="ARBA" id="ARBA00023211"/>
    </source>
</evidence>
<dbReference type="SMART" id="SM00156">
    <property type="entry name" value="PP2Ac"/>
    <property type="match status" value="1"/>
</dbReference>
<dbReference type="Gene3D" id="1.20.5.110">
    <property type="match status" value="1"/>
</dbReference>
<dbReference type="PROSITE" id="PS00125">
    <property type="entry name" value="SER_THR_PHOSPHATASE"/>
    <property type="match status" value="1"/>
</dbReference>
<dbReference type="PRINTS" id="PR00114">
    <property type="entry name" value="STPHPHTASE"/>
</dbReference>
<dbReference type="PROSITE" id="PS50192">
    <property type="entry name" value="T_SNARE"/>
    <property type="match status" value="1"/>
</dbReference>
<evidence type="ECO:0000256" key="13">
    <source>
        <dbReference type="ARBA" id="ARBA00054128"/>
    </source>
</evidence>
<keyword evidence="4" id="KW-0479">Metal-binding</keyword>
<comment type="function">
    <text evidence="13">Vesicle trafficking protein that functions in the secretory pathway.</text>
</comment>
<dbReference type="EC" id="3.1.3.16" evidence="15"/>
<keyword evidence="2" id="KW-0813">Transport</keyword>
<keyword evidence="8" id="KW-0333">Golgi apparatus</keyword>
<evidence type="ECO:0000256" key="3">
    <source>
        <dbReference type="ARBA" id="ARBA00022692"/>
    </source>
</evidence>
<dbReference type="AlphaFoldDB" id="A0A6A6KJ98"/>
<dbReference type="SUPFAM" id="SSF47661">
    <property type="entry name" value="t-snare proteins"/>
    <property type="match status" value="1"/>
</dbReference>
<evidence type="ECO:0000256" key="4">
    <source>
        <dbReference type="ARBA" id="ARBA00022723"/>
    </source>
</evidence>
<dbReference type="GO" id="GO:0046982">
    <property type="term" value="F:protein heterodimerization activity"/>
    <property type="evidence" value="ECO:0007669"/>
    <property type="project" value="InterPro"/>
</dbReference>
<dbReference type="InterPro" id="IPR029052">
    <property type="entry name" value="Metallo-depent_PP-like"/>
</dbReference>
<dbReference type="SUPFAM" id="SSF47113">
    <property type="entry name" value="Histone-fold"/>
    <property type="match status" value="1"/>
</dbReference>
<evidence type="ECO:0000256" key="14">
    <source>
        <dbReference type="ARBA" id="ARBA00060376"/>
    </source>
</evidence>
<evidence type="ECO:0000256" key="1">
    <source>
        <dbReference type="ARBA" id="ARBA00009063"/>
    </source>
</evidence>
<comment type="caution">
    <text evidence="17">The sequence shown here is derived from an EMBL/GenBank/DDBJ whole genome shotgun (WGS) entry which is preliminary data.</text>
</comment>
<evidence type="ECO:0000313" key="17">
    <source>
        <dbReference type="EMBL" id="KAF2288395.1"/>
    </source>
</evidence>
<keyword evidence="9" id="KW-0175">Coiled coil</keyword>
<dbReference type="GO" id="GO:0004722">
    <property type="term" value="F:protein serine/threonine phosphatase activity"/>
    <property type="evidence" value="ECO:0007669"/>
    <property type="project" value="UniProtKB-EC"/>
</dbReference>
<dbReference type="SMART" id="SM00803">
    <property type="entry name" value="TAF"/>
    <property type="match status" value="1"/>
</dbReference>
<dbReference type="Gene3D" id="1.25.40.770">
    <property type="entry name" value="TAF6, C-terminal HEAT repeat domain"/>
    <property type="match status" value="1"/>
</dbReference>
<dbReference type="InterPro" id="IPR046344">
    <property type="entry name" value="TAF6_C_sf"/>
</dbReference>
<dbReference type="InterPro" id="IPR011442">
    <property type="entry name" value="TAF6_C"/>
</dbReference>
<evidence type="ECO:0000256" key="15">
    <source>
        <dbReference type="RuleBase" id="RU004273"/>
    </source>
</evidence>
<dbReference type="Gene3D" id="3.60.21.10">
    <property type="match status" value="1"/>
</dbReference>
<organism evidence="17 18">
    <name type="scientific">Hevea brasiliensis</name>
    <name type="common">Para rubber tree</name>
    <name type="synonym">Siphonia brasiliensis</name>
    <dbReference type="NCBI Taxonomy" id="3981"/>
    <lineage>
        <taxon>Eukaryota</taxon>
        <taxon>Viridiplantae</taxon>
        <taxon>Streptophyta</taxon>
        <taxon>Embryophyta</taxon>
        <taxon>Tracheophyta</taxon>
        <taxon>Spermatophyta</taxon>
        <taxon>Magnoliopsida</taxon>
        <taxon>eudicotyledons</taxon>
        <taxon>Gunneridae</taxon>
        <taxon>Pentapetalae</taxon>
        <taxon>rosids</taxon>
        <taxon>fabids</taxon>
        <taxon>Malpighiales</taxon>
        <taxon>Euphorbiaceae</taxon>
        <taxon>Crotonoideae</taxon>
        <taxon>Micrandreae</taxon>
        <taxon>Hevea</taxon>
    </lineage>
</organism>
<evidence type="ECO:0000256" key="10">
    <source>
        <dbReference type="ARBA" id="ARBA00023136"/>
    </source>
</evidence>
<keyword evidence="10" id="KW-0472">Membrane</keyword>
<dbReference type="GO" id="GO:0010008">
    <property type="term" value="C:endosome membrane"/>
    <property type="evidence" value="ECO:0007669"/>
    <property type="project" value="UniProtKB-ARBA"/>
</dbReference>
<dbReference type="FunFam" id="1.10.20.10:FF:000046">
    <property type="entry name" value="transcription initiation factor TFIID subunit 6"/>
    <property type="match status" value="1"/>
</dbReference>
<dbReference type="Gene3D" id="1.10.20.10">
    <property type="entry name" value="Histone, subunit A"/>
    <property type="match status" value="1"/>
</dbReference>
<dbReference type="GO" id="GO:0016192">
    <property type="term" value="P:vesicle-mediated transport"/>
    <property type="evidence" value="ECO:0007669"/>
    <property type="project" value="InterPro"/>
</dbReference>
<dbReference type="GO" id="GO:0006367">
    <property type="term" value="P:transcription initiation at RNA polymerase II promoter"/>
    <property type="evidence" value="ECO:0007669"/>
    <property type="project" value="InterPro"/>
</dbReference>
<proteinExistence type="inferred from homology"/>
<dbReference type="GO" id="GO:0005484">
    <property type="term" value="F:SNAP receptor activity"/>
    <property type="evidence" value="ECO:0007669"/>
    <property type="project" value="UniProtKB-ARBA"/>
</dbReference>
<dbReference type="FunFam" id="3.60.21.10:FF:000111">
    <property type="entry name" value="Serine/threonine-protein phosphatase"/>
    <property type="match status" value="1"/>
</dbReference>
<evidence type="ECO:0000313" key="18">
    <source>
        <dbReference type="Proteomes" id="UP000467840"/>
    </source>
</evidence>
<comment type="similarity">
    <text evidence="15">Belongs to the PPP phosphatase family.</text>
</comment>
<evidence type="ECO:0000256" key="7">
    <source>
        <dbReference type="ARBA" id="ARBA00022989"/>
    </source>
</evidence>
<comment type="similarity">
    <text evidence="1">Belongs to the syntaxin family.</text>
</comment>
<keyword evidence="3" id="KW-0812">Transmembrane</keyword>
<gene>
    <name evidence="17" type="ORF">GH714_007228</name>
</gene>
<dbReference type="EMBL" id="JAAGAX010000016">
    <property type="protein sequence ID" value="KAF2288395.1"/>
    <property type="molecule type" value="Genomic_DNA"/>
</dbReference>
<keyword evidence="11" id="KW-0464">Manganese</keyword>
<keyword evidence="18" id="KW-1185">Reference proteome</keyword>
<accession>A0A6A6KJ98</accession>
<dbReference type="InterPro" id="IPR006186">
    <property type="entry name" value="Ser/Thr-sp_prot-phosphatase"/>
</dbReference>
<dbReference type="CDD" id="cd15841">
    <property type="entry name" value="SNARE_Qc"/>
    <property type="match status" value="1"/>
</dbReference>
<evidence type="ECO:0000256" key="12">
    <source>
        <dbReference type="ARBA" id="ARBA00037801"/>
    </source>
</evidence>
<feature type="domain" description="T-SNARE coiled-coil homology" evidence="16">
    <location>
        <begin position="137"/>
        <end position="190"/>
    </location>
</feature>
<keyword evidence="7" id="KW-1133">Transmembrane helix</keyword>
<dbReference type="GO" id="GO:0046872">
    <property type="term" value="F:metal ion binding"/>
    <property type="evidence" value="ECO:0007669"/>
    <property type="project" value="UniProtKB-KW"/>
</dbReference>
<dbReference type="GO" id="GO:0015031">
    <property type="term" value="P:protein transport"/>
    <property type="evidence" value="ECO:0007669"/>
    <property type="project" value="UniProtKB-KW"/>
</dbReference>
<dbReference type="InterPro" id="IPR009072">
    <property type="entry name" value="Histone-fold"/>
</dbReference>
<reference evidence="17 18" key="1">
    <citation type="journal article" date="2020" name="Mol. Plant">
        <title>The Chromosome-Based Rubber Tree Genome Provides New Insights into Spurge Genome Evolution and Rubber Biosynthesis.</title>
        <authorList>
            <person name="Liu J."/>
            <person name="Shi C."/>
            <person name="Shi C.C."/>
            <person name="Li W."/>
            <person name="Zhang Q.J."/>
            <person name="Zhang Y."/>
            <person name="Li K."/>
            <person name="Lu H.F."/>
            <person name="Shi C."/>
            <person name="Zhu S.T."/>
            <person name="Xiao Z.Y."/>
            <person name="Nan H."/>
            <person name="Yue Y."/>
            <person name="Zhu X.G."/>
            <person name="Wu Y."/>
            <person name="Hong X.N."/>
            <person name="Fan G.Y."/>
            <person name="Tong Y."/>
            <person name="Zhang D."/>
            <person name="Mao C.L."/>
            <person name="Liu Y.L."/>
            <person name="Hao S.J."/>
            <person name="Liu W.Q."/>
            <person name="Lv M.Q."/>
            <person name="Zhang H.B."/>
            <person name="Liu Y."/>
            <person name="Hu-Tang G.R."/>
            <person name="Wang J.P."/>
            <person name="Wang J.H."/>
            <person name="Sun Y.H."/>
            <person name="Ni S.B."/>
            <person name="Chen W.B."/>
            <person name="Zhang X.C."/>
            <person name="Jiao Y.N."/>
            <person name="Eichler E.E."/>
            <person name="Li G.H."/>
            <person name="Liu X."/>
            <person name="Gao L.Z."/>
        </authorList>
    </citation>
    <scope>NUCLEOTIDE SEQUENCE [LARGE SCALE GENOMIC DNA]</scope>
    <source>
        <strain evidence="18">cv. GT1</strain>
        <tissue evidence="17">Leaf</tissue>
    </source>
</reference>
<dbReference type="InterPro" id="IPR004823">
    <property type="entry name" value="TAF_TATA-bd_Histone-like_dom"/>
</dbReference>
<dbReference type="InterPro" id="IPR047129">
    <property type="entry name" value="PPA2-like"/>
</dbReference>
<dbReference type="Pfam" id="PF02969">
    <property type="entry name" value="TAF"/>
    <property type="match status" value="1"/>
</dbReference>
<dbReference type="FunFam" id="1.20.5.110:FF:000030">
    <property type="entry name" value="syntaxin-51 isoform X2"/>
    <property type="match status" value="1"/>
</dbReference>
<dbReference type="CDD" id="cd08050">
    <property type="entry name" value="TAF6C"/>
    <property type="match status" value="1"/>
</dbReference>
<comment type="subcellular location">
    <subcellularLocation>
        <location evidence="12">Golgi apparatus</location>
        <location evidence="12">trans-Golgi network membrane</location>
        <topology evidence="12">Single-pass type IV membrane protein</topology>
    </subcellularLocation>
    <subcellularLocation>
        <location evidence="14">Prevacuolar compartment membrane</location>
        <topology evidence="14">Single-pass type IV membrane protein</topology>
    </subcellularLocation>
</comment>
<dbReference type="InterPro" id="IPR010989">
    <property type="entry name" value="SNARE"/>
</dbReference>
<dbReference type="SUPFAM" id="SSF58038">
    <property type="entry name" value="SNARE fusion complex"/>
    <property type="match status" value="1"/>
</dbReference>
<comment type="catalytic activity">
    <reaction evidence="15">
        <text>O-phospho-L-threonyl-[protein] + H2O = L-threonyl-[protein] + phosphate</text>
        <dbReference type="Rhea" id="RHEA:47004"/>
        <dbReference type="Rhea" id="RHEA-COMP:11060"/>
        <dbReference type="Rhea" id="RHEA-COMP:11605"/>
        <dbReference type="ChEBI" id="CHEBI:15377"/>
        <dbReference type="ChEBI" id="CHEBI:30013"/>
        <dbReference type="ChEBI" id="CHEBI:43474"/>
        <dbReference type="ChEBI" id="CHEBI:61977"/>
        <dbReference type="EC" id="3.1.3.16"/>
    </reaction>
</comment>
<dbReference type="InterPro" id="IPR004843">
    <property type="entry name" value="Calcineurin-like_PHP"/>
</dbReference>
<keyword evidence="5 15" id="KW-0378">Hydrolase</keyword>
<dbReference type="SUPFAM" id="SSF56300">
    <property type="entry name" value="Metallo-dependent phosphatases"/>
    <property type="match status" value="1"/>
</dbReference>